<feature type="chain" id="PRO_5015931778" description="DUF4374 domain-containing protein" evidence="1">
    <location>
        <begin position="25"/>
        <end position="417"/>
    </location>
</feature>
<dbReference type="EMBL" id="QKZK01000017">
    <property type="protein sequence ID" value="PZX15133.1"/>
    <property type="molecule type" value="Genomic_DNA"/>
</dbReference>
<comment type="caution">
    <text evidence="2">The sequence shown here is derived from an EMBL/GenBank/DDBJ whole genome shotgun (WGS) entry which is preliminary data.</text>
</comment>
<reference evidence="2 3" key="1">
    <citation type="submission" date="2018-06" db="EMBL/GenBank/DDBJ databases">
        <title>Genomic Encyclopedia of Archaeal and Bacterial Type Strains, Phase II (KMG-II): from individual species to whole genera.</title>
        <authorList>
            <person name="Goeker M."/>
        </authorList>
    </citation>
    <scope>NUCLEOTIDE SEQUENCE [LARGE SCALE GENOMIC DNA]</scope>
    <source>
        <strain evidence="2 3">DSM 6779</strain>
    </source>
</reference>
<keyword evidence="1" id="KW-0732">Signal</keyword>
<evidence type="ECO:0000313" key="3">
    <source>
        <dbReference type="Proteomes" id="UP000249239"/>
    </source>
</evidence>
<dbReference type="RefSeq" id="WP_111446076.1">
    <property type="nucleotide sequence ID" value="NZ_QKZK01000017.1"/>
</dbReference>
<evidence type="ECO:0000313" key="2">
    <source>
        <dbReference type="EMBL" id="PZX15133.1"/>
    </source>
</evidence>
<proteinExistence type="predicted"/>
<name>A0A2W7N5Z5_9BACT</name>
<evidence type="ECO:0000256" key="1">
    <source>
        <dbReference type="SAM" id="SignalP"/>
    </source>
</evidence>
<keyword evidence="3" id="KW-1185">Reference proteome</keyword>
<gene>
    <name evidence="2" type="ORF">LX69_02221</name>
</gene>
<dbReference type="OrthoDB" id="736172at2"/>
<evidence type="ECO:0008006" key="4">
    <source>
        <dbReference type="Google" id="ProtNLM"/>
    </source>
</evidence>
<accession>A0A2W7N5Z5</accession>
<organism evidence="2 3">
    <name type="scientific">Breznakibacter xylanolyticus</name>
    <dbReference type="NCBI Taxonomy" id="990"/>
    <lineage>
        <taxon>Bacteria</taxon>
        <taxon>Pseudomonadati</taxon>
        <taxon>Bacteroidota</taxon>
        <taxon>Bacteroidia</taxon>
        <taxon>Marinilabiliales</taxon>
        <taxon>Marinilabiliaceae</taxon>
        <taxon>Breznakibacter</taxon>
    </lineage>
</organism>
<feature type="signal peptide" evidence="1">
    <location>
        <begin position="1"/>
        <end position="24"/>
    </location>
</feature>
<sequence length="417" mass="46083">MKKPINYVWALLFALMCVPFTACEDNNDAAAEADPLETAHFDIWVTIGSTSGMGKVTTQLVQGVKSLDEQTSIDFEGKGADVSAKLNPETIVKGQYYYQIPKEKDRFGKYRIKDNQIEVVKEFAFEQNTLKDRRFTHAWINDTTLVLLGSNGPSDKILWIKVNAHQMTIVAEGELALPALPAGGAFNLAGIAAYRQADHTLMYSYANSKDKTRFYMAFVKPDNMSVEKVVEESRAQFMAGTAYGELMQSKSFFDADGNYYLACNSILPNATKDTQQYGTLLRINKGEKAFDATYVGFQKHAASHGKIVTAQYLTRGKALLYVQDPIYTGAAGWGSDFNCYYAILDLTTDALTIPDLPFSEGTFSQRSVILGKKAYIGVNPKESASTVHIYDIASGTLTKGITIAEGYAFDRIVDLQD</sequence>
<dbReference type="AlphaFoldDB" id="A0A2W7N5Z5"/>
<dbReference type="Proteomes" id="UP000249239">
    <property type="component" value="Unassembled WGS sequence"/>
</dbReference>
<protein>
    <recommendedName>
        <fullName evidence="4">DUF4374 domain-containing protein</fullName>
    </recommendedName>
</protein>